<evidence type="ECO:0000256" key="2">
    <source>
        <dbReference type="ARBA" id="ARBA00022694"/>
    </source>
</evidence>
<evidence type="ECO:0000259" key="4">
    <source>
        <dbReference type="Pfam" id="PF12928"/>
    </source>
</evidence>
<evidence type="ECO:0000256" key="1">
    <source>
        <dbReference type="ARBA" id="ARBA00005736"/>
    </source>
</evidence>
<dbReference type="EMBL" id="JAQQWN010000002">
    <property type="protein sequence ID" value="KAK8094632.1"/>
    <property type="molecule type" value="Genomic_DNA"/>
</dbReference>
<evidence type="ECO:0000313" key="5">
    <source>
        <dbReference type="EMBL" id="KAK8094632.1"/>
    </source>
</evidence>
<evidence type="ECO:0000313" key="6">
    <source>
        <dbReference type="Proteomes" id="UP001433268"/>
    </source>
</evidence>
<accession>A0ABR1XD66</accession>
<dbReference type="PANTHER" id="PTHR21027">
    <property type="entry name" value="TRNA-SPLICING ENDONUCLEASE SUBUNIT SEN54"/>
    <property type="match status" value="1"/>
</dbReference>
<gene>
    <name evidence="5" type="ORF">PG997_001317</name>
</gene>
<feature type="compositionally biased region" description="Basic and acidic residues" evidence="3">
    <location>
        <begin position="77"/>
        <end position="89"/>
    </location>
</feature>
<feature type="compositionally biased region" description="Gly residues" evidence="3">
    <location>
        <begin position="52"/>
        <end position="61"/>
    </location>
</feature>
<feature type="region of interest" description="Disordered" evidence="3">
    <location>
        <begin position="46"/>
        <end position="93"/>
    </location>
</feature>
<name>A0ABR1XD66_9PEZI</name>
<dbReference type="GeneID" id="92038692"/>
<sequence>MAYDDEDPTATPPPAIARDDSSTVEIEDVEDAEADEAVSDFRKFASSLPGAANGGGGGGGALKNKKAAPHVSGKTVRRGEKDFESHGTRLQENALETSRTAMHDVLSYTRTRVPDNYMTGWYFPDHWAQEAGEDEKPEGLWRRDRVVALEAEKGQMTKSMGRVLRGAPKNMPGWDKAWLLPEEALYLVERGDLLLRWPRGSIEDIFPPPEEVDGLKREVARGEDGDYELGLPLSLQAAYSLFIGHEGDRGKVTLEKFQVYSQLRRAGYLVSRASPLLDPPPPSDTQTLWQRLFSLISSPKSDTPKSHPAMGPLVKPGLHRSYESVYHQLSLIPRHKPTPNPNTPAPEGPFTVAYHVFKSRPGFTKTNLPAPDFRIAVVNARTTDVPDLAEMEALLDSTPWDPPNARSGAGGPGIGHMYQRLKHGWRNVIVAVNDNGMVSYLEFMETAFGEEKLFERFDAKPRQGGKKSSGRNQRAGVVVVEAAGAVEAVGGKGGFLHPHLLLVHLRHPR</sequence>
<feature type="region of interest" description="Disordered" evidence="3">
    <location>
        <begin position="1"/>
        <end position="23"/>
    </location>
</feature>
<dbReference type="Proteomes" id="UP001433268">
    <property type="component" value="Unassembled WGS sequence"/>
</dbReference>
<feature type="domain" description="tRNA-splicing endonuclease subunit Sen54 N-terminal" evidence="4">
    <location>
        <begin position="103"/>
        <end position="197"/>
    </location>
</feature>
<dbReference type="PANTHER" id="PTHR21027:SF1">
    <property type="entry name" value="TRNA-SPLICING ENDONUCLEASE SUBUNIT SEN54"/>
    <property type="match status" value="1"/>
</dbReference>
<proteinExistence type="inferred from homology"/>
<dbReference type="RefSeq" id="XP_066675405.1">
    <property type="nucleotide sequence ID" value="XM_066805632.1"/>
</dbReference>
<dbReference type="InterPro" id="IPR024337">
    <property type="entry name" value="tRNA_splic_suSen54"/>
</dbReference>
<reference evidence="5 6" key="1">
    <citation type="submission" date="2023-01" db="EMBL/GenBank/DDBJ databases">
        <title>Analysis of 21 Apiospora genomes using comparative genomics revels a genus with tremendous synthesis potential of carbohydrate active enzymes and secondary metabolites.</title>
        <authorList>
            <person name="Sorensen T."/>
        </authorList>
    </citation>
    <scope>NUCLEOTIDE SEQUENCE [LARGE SCALE GENOMIC DNA]</scope>
    <source>
        <strain evidence="5 6">CBS 114990</strain>
    </source>
</reference>
<dbReference type="Pfam" id="PF12928">
    <property type="entry name" value="tRNA_int_end_N2"/>
    <property type="match status" value="1"/>
</dbReference>
<organism evidence="5 6">
    <name type="scientific">Apiospora hydei</name>
    <dbReference type="NCBI Taxonomy" id="1337664"/>
    <lineage>
        <taxon>Eukaryota</taxon>
        <taxon>Fungi</taxon>
        <taxon>Dikarya</taxon>
        <taxon>Ascomycota</taxon>
        <taxon>Pezizomycotina</taxon>
        <taxon>Sordariomycetes</taxon>
        <taxon>Xylariomycetidae</taxon>
        <taxon>Amphisphaeriales</taxon>
        <taxon>Apiosporaceae</taxon>
        <taxon>Apiospora</taxon>
    </lineage>
</organism>
<comment type="similarity">
    <text evidence="1">Belongs to the SEN54 family.</text>
</comment>
<dbReference type="InterPro" id="IPR024336">
    <property type="entry name" value="tRNA_splic_suSen54_N"/>
</dbReference>
<comment type="caution">
    <text evidence="5">The sequence shown here is derived from an EMBL/GenBank/DDBJ whole genome shotgun (WGS) entry which is preliminary data.</text>
</comment>
<protein>
    <recommendedName>
        <fullName evidence="4">tRNA-splicing endonuclease subunit Sen54 N-terminal domain-containing protein</fullName>
    </recommendedName>
</protein>
<evidence type="ECO:0000256" key="3">
    <source>
        <dbReference type="SAM" id="MobiDB-lite"/>
    </source>
</evidence>
<keyword evidence="2" id="KW-0819">tRNA processing</keyword>
<keyword evidence="6" id="KW-1185">Reference proteome</keyword>